<evidence type="ECO:0000256" key="11">
    <source>
        <dbReference type="ARBA" id="ARBA00023444"/>
    </source>
</evidence>
<feature type="transmembrane region" description="Helical" evidence="12">
    <location>
        <begin position="265"/>
        <end position="287"/>
    </location>
</feature>
<dbReference type="EMBL" id="SIJB01000018">
    <property type="protein sequence ID" value="NBI28878.1"/>
    <property type="molecule type" value="Genomic_DNA"/>
</dbReference>
<evidence type="ECO:0000313" key="13">
    <source>
        <dbReference type="EMBL" id="NBI28878.1"/>
    </source>
</evidence>
<evidence type="ECO:0000256" key="9">
    <source>
        <dbReference type="ARBA" id="ARBA00023136"/>
    </source>
</evidence>
<feature type="transmembrane region" description="Helical" evidence="12">
    <location>
        <begin position="185"/>
        <end position="204"/>
    </location>
</feature>
<protein>
    <submittedName>
        <fullName evidence="13">Heme A synthase</fullName>
    </submittedName>
</protein>
<dbReference type="AlphaFoldDB" id="A0A6N9Q2Q0"/>
<dbReference type="InterPro" id="IPR003780">
    <property type="entry name" value="COX15/CtaA_fam"/>
</dbReference>
<sequence length="326" mass="36448">MKIVVICTKRRVKALVKGLKWIATITCVGMFLVLLAGTLVTNTGSELGCGHDWPLCNGKFVPSYTIPSIIEWSHRFVTGIEGILVVITLVMVIKYLKQRKDALLYAWGTLFFTVVQAIMGAMAVMWPQSSPVLALHFGISIMAFASSLLLVMIVWKINPQEQSQYTKWGEPISFKGKPIGRSYRIFVWFTTIYTYIVVYTGALVKHTDSGSAFVELYQNTFVTLIGKVGVALTHVSSASFLFIIMLIVAHFAYRSYHHIRPIRKAGIAALVLIIAQVISGGILVAAISNENWYLFAILLHTSIISAMFGVLCYLSMLVWQWREKVK</sequence>
<evidence type="ECO:0000256" key="1">
    <source>
        <dbReference type="ARBA" id="ARBA00004141"/>
    </source>
</evidence>
<accession>A0A6N9Q2Q0</accession>
<keyword evidence="10" id="KW-1015">Disulfide bond</keyword>
<keyword evidence="4" id="KW-0479">Metal-binding</keyword>
<dbReference type="Proteomes" id="UP000448943">
    <property type="component" value="Unassembled WGS sequence"/>
</dbReference>
<feature type="transmembrane region" description="Helical" evidence="12">
    <location>
        <begin position="21"/>
        <end position="40"/>
    </location>
</feature>
<keyword evidence="14" id="KW-1185">Reference proteome</keyword>
<dbReference type="GO" id="GO:0046872">
    <property type="term" value="F:metal ion binding"/>
    <property type="evidence" value="ECO:0007669"/>
    <property type="project" value="UniProtKB-KW"/>
</dbReference>
<evidence type="ECO:0000256" key="3">
    <source>
        <dbReference type="ARBA" id="ARBA00022692"/>
    </source>
</evidence>
<proteinExistence type="predicted"/>
<keyword evidence="8" id="KW-0350">Heme biosynthesis</keyword>
<name>A0A6N9Q2Q0_9BACL</name>
<reference evidence="13 14" key="1">
    <citation type="submission" date="2019-01" db="EMBL/GenBank/DDBJ databases">
        <title>Chengkuizengella sp. nov., isolated from deep-sea sediment of East Pacific Ocean.</title>
        <authorList>
            <person name="Yang J."/>
            <person name="Lai Q."/>
            <person name="Shao Z."/>
        </authorList>
    </citation>
    <scope>NUCLEOTIDE SEQUENCE [LARGE SCALE GENOMIC DNA]</scope>
    <source>
        <strain evidence="13 14">YPA3-1-1</strain>
    </source>
</reference>
<evidence type="ECO:0000256" key="10">
    <source>
        <dbReference type="ARBA" id="ARBA00023157"/>
    </source>
</evidence>
<dbReference type="InterPro" id="IPR050450">
    <property type="entry name" value="COX15/CtaA_HemeA_synthase"/>
</dbReference>
<keyword evidence="7" id="KW-0408">Iron</keyword>
<evidence type="ECO:0000256" key="12">
    <source>
        <dbReference type="SAM" id="Phobius"/>
    </source>
</evidence>
<dbReference type="GO" id="GO:0016020">
    <property type="term" value="C:membrane"/>
    <property type="evidence" value="ECO:0007669"/>
    <property type="project" value="UniProtKB-SubCell"/>
</dbReference>
<dbReference type="PANTHER" id="PTHR35457:SF1">
    <property type="entry name" value="HEME A SYNTHASE"/>
    <property type="match status" value="1"/>
</dbReference>
<comment type="pathway">
    <text evidence="11">Porphyrin-containing compound metabolism.</text>
</comment>
<feature type="transmembrane region" description="Helical" evidence="12">
    <location>
        <begin position="103"/>
        <end position="126"/>
    </location>
</feature>
<keyword evidence="5 12" id="KW-1133">Transmembrane helix</keyword>
<evidence type="ECO:0000256" key="8">
    <source>
        <dbReference type="ARBA" id="ARBA00023133"/>
    </source>
</evidence>
<keyword evidence="3 12" id="KW-0812">Transmembrane</keyword>
<feature type="transmembrane region" description="Helical" evidence="12">
    <location>
        <begin position="132"/>
        <end position="155"/>
    </location>
</feature>
<dbReference type="Pfam" id="PF02628">
    <property type="entry name" value="COX15-CtaA"/>
    <property type="match status" value="1"/>
</dbReference>
<keyword evidence="9 12" id="KW-0472">Membrane</keyword>
<evidence type="ECO:0000256" key="6">
    <source>
        <dbReference type="ARBA" id="ARBA00023002"/>
    </source>
</evidence>
<organism evidence="13 14">
    <name type="scientific">Chengkuizengella marina</name>
    <dbReference type="NCBI Taxonomy" id="2507566"/>
    <lineage>
        <taxon>Bacteria</taxon>
        <taxon>Bacillati</taxon>
        <taxon>Bacillota</taxon>
        <taxon>Bacilli</taxon>
        <taxon>Bacillales</taxon>
        <taxon>Paenibacillaceae</taxon>
        <taxon>Chengkuizengella</taxon>
    </lineage>
</organism>
<comment type="caution">
    <text evidence="13">The sequence shown here is derived from an EMBL/GenBank/DDBJ whole genome shotgun (WGS) entry which is preliminary data.</text>
</comment>
<gene>
    <name evidence="13" type="ORF">ERL59_07895</name>
</gene>
<feature type="transmembrane region" description="Helical" evidence="12">
    <location>
        <begin position="293"/>
        <end position="319"/>
    </location>
</feature>
<keyword evidence="2" id="KW-1003">Cell membrane</keyword>
<evidence type="ECO:0000256" key="7">
    <source>
        <dbReference type="ARBA" id="ARBA00023004"/>
    </source>
</evidence>
<feature type="transmembrane region" description="Helical" evidence="12">
    <location>
        <begin position="224"/>
        <end position="253"/>
    </location>
</feature>
<dbReference type="OrthoDB" id="9816428at2"/>
<dbReference type="PANTHER" id="PTHR35457">
    <property type="entry name" value="HEME A SYNTHASE"/>
    <property type="match status" value="1"/>
</dbReference>
<evidence type="ECO:0000256" key="5">
    <source>
        <dbReference type="ARBA" id="ARBA00022989"/>
    </source>
</evidence>
<evidence type="ECO:0000256" key="2">
    <source>
        <dbReference type="ARBA" id="ARBA00022475"/>
    </source>
</evidence>
<keyword evidence="6" id="KW-0560">Oxidoreductase</keyword>
<dbReference type="GO" id="GO:0006784">
    <property type="term" value="P:heme A biosynthetic process"/>
    <property type="evidence" value="ECO:0007669"/>
    <property type="project" value="InterPro"/>
</dbReference>
<feature type="transmembrane region" description="Helical" evidence="12">
    <location>
        <begin position="76"/>
        <end position="96"/>
    </location>
</feature>
<comment type="subcellular location">
    <subcellularLocation>
        <location evidence="1">Membrane</location>
        <topology evidence="1">Multi-pass membrane protein</topology>
    </subcellularLocation>
</comment>
<evidence type="ECO:0000313" key="14">
    <source>
        <dbReference type="Proteomes" id="UP000448943"/>
    </source>
</evidence>
<evidence type="ECO:0000256" key="4">
    <source>
        <dbReference type="ARBA" id="ARBA00022723"/>
    </source>
</evidence>
<dbReference type="GO" id="GO:0016491">
    <property type="term" value="F:oxidoreductase activity"/>
    <property type="evidence" value="ECO:0007669"/>
    <property type="project" value="UniProtKB-KW"/>
</dbReference>